<feature type="domain" description="CAP-Gly" evidence="3">
    <location>
        <begin position="599"/>
        <end position="633"/>
    </location>
</feature>
<gene>
    <name evidence="4" type="ORF">JD844_032521</name>
</gene>
<keyword evidence="1" id="KW-0175">Coiled coil</keyword>
<feature type="coiled-coil region" evidence="1">
    <location>
        <begin position="358"/>
        <end position="459"/>
    </location>
</feature>
<dbReference type="InterPro" id="IPR036859">
    <property type="entry name" value="CAP-Gly_dom_sf"/>
</dbReference>
<dbReference type="SMART" id="SM01052">
    <property type="entry name" value="CAP_GLY"/>
    <property type="match status" value="1"/>
</dbReference>
<evidence type="ECO:0000259" key="3">
    <source>
        <dbReference type="PROSITE" id="PS50245"/>
    </source>
</evidence>
<organism evidence="4 5">
    <name type="scientific">Phrynosoma platyrhinos</name>
    <name type="common">Desert horned lizard</name>
    <dbReference type="NCBI Taxonomy" id="52577"/>
    <lineage>
        <taxon>Eukaryota</taxon>
        <taxon>Metazoa</taxon>
        <taxon>Chordata</taxon>
        <taxon>Craniata</taxon>
        <taxon>Vertebrata</taxon>
        <taxon>Euteleostomi</taxon>
        <taxon>Lepidosauria</taxon>
        <taxon>Squamata</taxon>
        <taxon>Bifurcata</taxon>
        <taxon>Unidentata</taxon>
        <taxon>Episquamata</taxon>
        <taxon>Toxicofera</taxon>
        <taxon>Iguania</taxon>
        <taxon>Phrynosomatidae</taxon>
        <taxon>Phrynosomatinae</taxon>
        <taxon>Phrynosoma</taxon>
    </lineage>
</organism>
<dbReference type="Gene3D" id="2.30.30.190">
    <property type="entry name" value="CAP Gly-rich-like domain"/>
    <property type="match status" value="1"/>
</dbReference>
<name>A0ABQ7T5K1_PHRPL</name>
<keyword evidence="5" id="KW-1185">Reference proteome</keyword>
<proteinExistence type="predicted"/>
<evidence type="ECO:0000313" key="5">
    <source>
        <dbReference type="Proteomes" id="UP000826234"/>
    </source>
</evidence>
<evidence type="ECO:0000313" key="4">
    <source>
        <dbReference type="EMBL" id="KAH0624752.1"/>
    </source>
</evidence>
<dbReference type="Proteomes" id="UP000826234">
    <property type="component" value="Unassembled WGS sequence"/>
</dbReference>
<sequence>MDSSLNASRENSDLLKGADLKTNDWLAFPTCTKDVQDDATTMENIHMYHGEEPIMRHPLVQITNWDSQTLASQDVNCLKHSRYRLGGSADNILSLTSCQSVPPLEWKVLRSSRSQDTLAHFSGVTQECIDGGHKQTSDNNQDTVDDIIGNEVAFKRCPHVFKNNQAVAYTANFRTAFPIQHIGSSTSKNAHQCLNGSEYLPLQHPRGEKLLEVGMQVNQPLSSAVDQDSSLIGQVWTPAASPKNLYNNTSPSTSLECHASNQETRESLVQSEFLQNLPIKIRQERKDMKKVQTKGQLLFKGQSLHLADNGKHNSKAENIFNKEECTHNLLKSECNSPIILHQVIVNLKNQISDLHKANKTAALELANADEEISQLKDEMALLKSEYSQKLADYTEENLILKKKINRIHNRQSPVDTYEQALHEEICELRSESRRLREISHQLNEENHRLKELLRDVKRQYEWLIHTNTGKQDESLQERYRNNASPSSINSESTEMLIAGYCDAELAKENKELKDSISEENTKMNGNKNSEQNISSSSSNSFSHVDAYSKYSANRIHMDKSPLSRRPFAPRSIADLKVGNLVKFSQPAGRISKGTVRYLGPLFGREEDYLGIELEGDQVGRHDGVFQGTRYFLW</sequence>
<comment type="caution">
    <text evidence="4">The sequence shown here is derived from an EMBL/GenBank/DDBJ whole genome shotgun (WGS) entry which is preliminary data.</text>
</comment>
<accession>A0ABQ7T5K1</accession>
<dbReference type="InterPro" id="IPR000938">
    <property type="entry name" value="CAP-Gly_domain"/>
</dbReference>
<dbReference type="EMBL" id="JAIPUX010001232">
    <property type="protein sequence ID" value="KAH0624752.1"/>
    <property type="molecule type" value="Genomic_DNA"/>
</dbReference>
<dbReference type="SUPFAM" id="SSF74924">
    <property type="entry name" value="Cap-Gly domain"/>
    <property type="match status" value="1"/>
</dbReference>
<dbReference type="Pfam" id="PF01302">
    <property type="entry name" value="CAP_GLY"/>
    <property type="match status" value="1"/>
</dbReference>
<feature type="compositionally biased region" description="Low complexity" evidence="2">
    <location>
        <begin position="526"/>
        <end position="540"/>
    </location>
</feature>
<reference evidence="4 5" key="1">
    <citation type="journal article" date="2022" name="Gigascience">
        <title>A chromosome-level genome assembly and annotation of the desert horned lizard, Phrynosoma platyrhinos, provides insight into chromosomal rearrangements among reptiles.</title>
        <authorList>
            <person name="Koochekian N."/>
            <person name="Ascanio A."/>
            <person name="Farleigh K."/>
            <person name="Card D.C."/>
            <person name="Schield D.R."/>
            <person name="Castoe T.A."/>
            <person name="Jezkova T."/>
        </authorList>
    </citation>
    <scope>NUCLEOTIDE SEQUENCE [LARGE SCALE GENOMIC DNA]</scope>
    <source>
        <strain evidence="4">NK-2021</strain>
    </source>
</reference>
<evidence type="ECO:0000256" key="2">
    <source>
        <dbReference type="SAM" id="MobiDB-lite"/>
    </source>
</evidence>
<protein>
    <recommendedName>
        <fullName evidence="3">CAP-Gly domain-containing protein</fullName>
    </recommendedName>
</protein>
<dbReference type="PROSITE" id="PS50245">
    <property type="entry name" value="CAP_GLY_2"/>
    <property type="match status" value="1"/>
</dbReference>
<evidence type="ECO:0000256" key="1">
    <source>
        <dbReference type="SAM" id="Coils"/>
    </source>
</evidence>
<feature type="region of interest" description="Disordered" evidence="2">
    <location>
        <begin position="518"/>
        <end position="540"/>
    </location>
</feature>